<accession>A0A2P8A113</accession>
<sequence>MQVMTSSDFENGPRKRQRRSGRPCDACRRKKSRCVTKDGAQACMLCEMRNTTCTFEADAPVRRSSTSVNNELSEGARVSLEVPAGDSPTSNRGVRRRFSLSHGRSNIHNQLPTGSSDPAHVPSIPADSVGNPDEPKVLGMSKSRFAELYGLGSDMEPVLMRHRPYESSTQEYRLETHAIRRVLSRDGGAVEYPLTFHMASDERAIESELAEFQVDGIEACVQPNGPRLIELFWRQIQPCYPILSKEVFMTSYTKSYKSVCPALLGAIYLSASRWWSYDTELSIRPMPDVSLLRKRVKQAIDSSYHRPKLSAIQAVLLLLQCQPEDPLNPDHTYAWGLTSQALAIGQCLGLHLDASRWTIPSWERNIRKRVSWALYMQDRWTALAYGRPVHVHHDDWLVTDLTESDFMDCHTSGTDEERRSLNAKGELQFRLLVELTQILSAVLSTFYTARTCLDQDTVLLYQRAQPLILQLQAWYQRVPPSLNMGIIYQRKLNFHGYLHMSYYGVMIALLRRLVRSTALPPRCSDDMVLSAIRQLGLHTAQTAASLVMSLRPDQLESFWYFTSPYLFSLVGSFITLLLVTSLSIQERDFWQDNLKSYLWSLRMTSKSSEPIRYAVNRLEGAILRGLEHALAVNPNEPIDEGVSPAVLNNTTEMLEFADFGDWDIAAGVDGAFDLLSGMDFGPLGLFDDGSASQT</sequence>
<dbReference type="CDD" id="cd00067">
    <property type="entry name" value="GAL4"/>
    <property type="match status" value="1"/>
</dbReference>
<feature type="transmembrane region" description="Helical" evidence="4">
    <location>
        <begin position="558"/>
        <end position="579"/>
    </location>
</feature>
<evidence type="ECO:0000256" key="2">
    <source>
        <dbReference type="ARBA" id="ARBA00023242"/>
    </source>
</evidence>
<comment type="caution">
    <text evidence="6">The sequence shown here is derived from an EMBL/GenBank/DDBJ whole genome shotgun (WGS) entry which is preliminary data.</text>
</comment>
<dbReference type="AlphaFoldDB" id="A0A2P8A113"/>
<dbReference type="InterPro" id="IPR050797">
    <property type="entry name" value="Carb_Metab_Trans_Reg"/>
</dbReference>
<dbReference type="Proteomes" id="UP000243723">
    <property type="component" value="Unassembled WGS sequence"/>
</dbReference>
<keyword evidence="2" id="KW-0539">Nucleus</keyword>
<keyword evidence="1" id="KW-0479">Metal-binding</keyword>
<dbReference type="SUPFAM" id="SSF57701">
    <property type="entry name" value="Zn2/Cys6 DNA-binding domain"/>
    <property type="match status" value="1"/>
</dbReference>
<dbReference type="SMART" id="SM00066">
    <property type="entry name" value="GAL4"/>
    <property type="match status" value="1"/>
</dbReference>
<feature type="compositionally biased region" description="Polar residues" evidence="3">
    <location>
        <begin position="102"/>
        <end position="116"/>
    </location>
</feature>
<evidence type="ECO:0000256" key="4">
    <source>
        <dbReference type="SAM" id="Phobius"/>
    </source>
</evidence>
<dbReference type="PROSITE" id="PS50048">
    <property type="entry name" value="ZN2_CY6_FUNGAL_2"/>
    <property type="match status" value="1"/>
</dbReference>
<feature type="domain" description="Zn(2)-C6 fungal-type" evidence="5">
    <location>
        <begin position="23"/>
        <end position="55"/>
    </location>
</feature>
<dbReference type="STRING" id="40998.A0A2P8A113"/>
<reference evidence="6 7" key="1">
    <citation type="submission" date="2017-05" db="EMBL/GenBank/DDBJ databases">
        <title>Draft genome sequence of Elsinoe australis.</title>
        <authorList>
            <person name="Cheng Q."/>
        </authorList>
    </citation>
    <scope>NUCLEOTIDE SEQUENCE [LARGE SCALE GENOMIC DNA]</scope>
    <source>
        <strain evidence="6 7">NL1</strain>
    </source>
</reference>
<dbReference type="GO" id="GO:0000981">
    <property type="term" value="F:DNA-binding transcription factor activity, RNA polymerase II-specific"/>
    <property type="evidence" value="ECO:0007669"/>
    <property type="project" value="InterPro"/>
</dbReference>
<feature type="region of interest" description="Disordered" evidence="3">
    <location>
        <begin position="102"/>
        <end position="134"/>
    </location>
</feature>
<evidence type="ECO:0000313" key="7">
    <source>
        <dbReference type="Proteomes" id="UP000243723"/>
    </source>
</evidence>
<gene>
    <name evidence="6" type="ORF">B9Z65_7941</name>
</gene>
<dbReference type="OrthoDB" id="2264294at2759"/>
<dbReference type="Gene3D" id="4.10.240.10">
    <property type="entry name" value="Zn(2)-C6 fungal-type DNA-binding domain"/>
    <property type="match status" value="1"/>
</dbReference>
<name>A0A2P8A113_9PEZI</name>
<dbReference type="InterPro" id="IPR001138">
    <property type="entry name" value="Zn2Cys6_DnaBD"/>
</dbReference>
<dbReference type="PANTHER" id="PTHR31668:SF4">
    <property type="entry name" value="TRANSCRIPTIONAL ACTIVATOR PROTEIN DAL81"/>
    <property type="match status" value="1"/>
</dbReference>
<protein>
    <submittedName>
        <fullName evidence="6">Cutinase transcription factor 1 alpha</fullName>
    </submittedName>
</protein>
<proteinExistence type="predicted"/>
<evidence type="ECO:0000259" key="5">
    <source>
        <dbReference type="PROSITE" id="PS50048"/>
    </source>
</evidence>
<dbReference type="GO" id="GO:0008270">
    <property type="term" value="F:zinc ion binding"/>
    <property type="evidence" value="ECO:0007669"/>
    <property type="project" value="InterPro"/>
</dbReference>
<keyword evidence="4" id="KW-0812">Transmembrane</keyword>
<evidence type="ECO:0000313" key="6">
    <source>
        <dbReference type="EMBL" id="PSK54135.1"/>
    </source>
</evidence>
<dbReference type="GO" id="GO:0005634">
    <property type="term" value="C:nucleus"/>
    <property type="evidence" value="ECO:0007669"/>
    <property type="project" value="TreeGrafter"/>
</dbReference>
<evidence type="ECO:0000256" key="1">
    <source>
        <dbReference type="ARBA" id="ARBA00022723"/>
    </source>
</evidence>
<evidence type="ECO:0000256" key="3">
    <source>
        <dbReference type="SAM" id="MobiDB-lite"/>
    </source>
</evidence>
<dbReference type="Pfam" id="PF04082">
    <property type="entry name" value="Fungal_trans"/>
    <property type="match status" value="1"/>
</dbReference>
<organism evidence="6 7">
    <name type="scientific">Elsinoe australis</name>
    <dbReference type="NCBI Taxonomy" id="40998"/>
    <lineage>
        <taxon>Eukaryota</taxon>
        <taxon>Fungi</taxon>
        <taxon>Dikarya</taxon>
        <taxon>Ascomycota</taxon>
        <taxon>Pezizomycotina</taxon>
        <taxon>Dothideomycetes</taxon>
        <taxon>Dothideomycetidae</taxon>
        <taxon>Myriangiales</taxon>
        <taxon>Elsinoaceae</taxon>
        <taxon>Elsinoe</taxon>
    </lineage>
</organism>
<dbReference type="GO" id="GO:0003677">
    <property type="term" value="F:DNA binding"/>
    <property type="evidence" value="ECO:0007669"/>
    <property type="project" value="InterPro"/>
</dbReference>
<feature type="region of interest" description="Disordered" evidence="3">
    <location>
        <begin position="1"/>
        <end position="23"/>
    </location>
</feature>
<dbReference type="InterPro" id="IPR007219">
    <property type="entry name" value="XnlR_reg_dom"/>
</dbReference>
<keyword evidence="7" id="KW-1185">Reference proteome</keyword>
<dbReference type="EMBL" id="NHZQ01000087">
    <property type="protein sequence ID" value="PSK54135.1"/>
    <property type="molecule type" value="Genomic_DNA"/>
</dbReference>
<dbReference type="PROSITE" id="PS00463">
    <property type="entry name" value="ZN2_CY6_FUNGAL_1"/>
    <property type="match status" value="1"/>
</dbReference>
<dbReference type="GO" id="GO:0006351">
    <property type="term" value="P:DNA-templated transcription"/>
    <property type="evidence" value="ECO:0007669"/>
    <property type="project" value="InterPro"/>
</dbReference>
<dbReference type="Pfam" id="PF00172">
    <property type="entry name" value="Zn_clus"/>
    <property type="match status" value="1"/>
</dbReference>
<dbReference type="GO" id="GO:0001080">
    <property type="term" value="P:nitrogen catabolite activation of transcription from RNA polymerase II promoter"/>
    <property type="evidence" value="ECO:0007669"/>
    <property type="project" value="TreeGrafter"/>
</dbReference>
<dbReference type="PANTHER" id="PTHR31668">
    <property type="entry name" value="GLUCOSE TRANSPORT TRANSCRIPTION REGULATOR RGT1-RELATED-RELATED"/>
    <property type="match status" value="1"/>
</dbReference>
<dbReference type="SMART" id="SM00906">
    <property type="entry name" value="Fungal_trans"/>
    <property type="match status" value="1"/>
</dbReference>
<dbReference type="CDD" id="cd12148">
    <property type="entry name" value="fungal_TF_MHR"/>
    <property type="match status" value="1"/>
</dbReference>
<keyword evidence="4" id="KW-1133">Transmembrane helix</keyword>
<dbReference type="InterPro" id="IPR036864">
    <property type="entry name" value="Zn2-C6_fun-type_DNA-bd_sf"/>
</dbReference>
<keyword evidence="4" id="KW-0472">Membrane</keyword>